<evidence type="ECO:0000313" key="10">
    <source>
        <dbReference type="EMBL" id="KAF6296266.1"/>
    </source>
</evidence>
<evidence type="ECO:0000256" key="2">
    <source>
        <dbReference type="ARBA" id="ARBA00007864"/>
    </source>
</evidence>
<keyword evidence="7" id="KW-0539">Nucleus</keyword>
<comment type="caution">
    <text evidence="10">The sequence shown here is derived from an EMBL/GenBank/DDBJ whole genome shotgun (WGS) entry which is preliminary data.</text>
</comment>
<dbReference type="GO" id="GO:0060261">
    <property type="term" value="P:positive regulation of transcription initiation by RNA polymerase II"/>
    <property type="evidence" value="ECO:0007669"/>
    <property type="project" value="TreeGrafter"/>
</dbReference>
<evidence type="ECO:0000256" key="6">
    <source>
        <dbReference type="ARBA" id="ARBA00023163"/>
    </source>
</evidence>
<protein>
    <recommendedName>
        <fullName evidence="3">Mediator of RNA polymerase II transcription subunit 24</fullName>
    </recommendedName>
    <alternativeName>
        <fullName evidence="8">Mediator complex subunit 24</fullName>
    </alternativeName>
</protein>
<keyword evidence="4" id="KW-0805">Transcription regulation</keyword>
<sequence length="989" mass="110208">MKVVNLKQAILQAWKERWSDYQWAINMKKFFPKGATWDILNLAEALLEQAMIGPSPNPLILSYLKYAISSQMVSYSSVLSAISKFDDFSRDLCVQALLDIMDMFCDRLSCHGKAEECIGLCRALLSALHWLLRCTAASAERLQEGLEAGTPAAGEKQLAMCLQRLEKTLGSTKNRALLHIAKLEEASSWTAIEHSLLKLGEILANLSNPQLRSQAEQCGTLIRSIPMMLAVHSEQPNKTGFPTVHALVLLEGTMNLTGETQPLVEQLMMVKRMQHIPTPLFVLEIWKACLVGLIESPEGTEELKWTAFTFLKIPQVLVKLKKYSHGDKDFTEDVNCAFEFLLKLTPLLDKADQRCNCDFTDFLLQECRKQGLLSEASVNNLMTKRAADREHAPQQKSGENANIQPNPGLILRAEPTVTNILKTMDADHSKSPEGLLGVLGHMLSGKSLDLLLAAAAATGKLKSFARKFINLNEFTTHGSEESTKSASVRALLFDISFLMLCHVAQTYGSEVILSESSTGAEVPFFETWIQTCMPEEGKILNPDHPCFRPDSTKVESLVALLNNSSEMKLVQMNWHEACLSISAAILEILNAWENGVLAFESIQKITDNIKGKVCSLAVCAVAWLVAHVRMLGLDEREKSLQMIRQLAGPLYSENTLQFYNERVVIMSSILEHMCADVLQQTATQIKFPSTGMDTMPYWNLLPPKRPIKEVLTDIFAKVLEKGWVDSRSIHIFDTLLHMGGVYWFCNNLIKELLKETRKEHTLRAVELLYSIFYLDMQQVTLVLLGHILPGLLTDSSKWHSLMDPPGTALAKLAVWCALSSYSSHKGQASSHQKKRHREDIEDYISLFPLDDMQPSKLMRLLSSNEEDANILSSPADRSMSSSLSASQLHTVNMRDPLNRVLANLFLLISSILGSRTAGPHTQFVQWFMEECVDCLEQGSRGSILQFMPFTTVSELVKVSAMSSPKVVLAITDLSLPLGRQVAAKAIAAL</sequence>
<dbReference type="InterPro" id="IPR021429">
    <property type="entry name" value="Mediator_Med24"/>
</dbReference>
<proteinExistence type="inferred from homology"/>
<dbReference type="PANTHER" id="PTHR12898:SF1">
    <property type="entry name" value="MEDIATOR OF RNA POLYMERASE II TRANSCRIPTION SUBUNIT 24"/>
    <property type="match status" value="1"/>
</dbReference>
<dbReference type="Pfam" id="PF11277">
    <property type="entry name" value="Med24_N"/>
    <property type="match status" value="1"/>
</dbReference>
<dbReference type="Proteomes" id="UP000527355">
    <property type="component" value="Unassembled WGS sequence"/>
</dbReference>
<dbReference type="GO" id="GO:0016592">
    <property type="term" value="C:mediator complex"/>
    <property type="evidence" value="ECO:0007669"/>
    <property type="project" value="InterPro"/>
</dbReference>
<evidence type="ECO:0000256" key="5">
    <source>
        <dbReference type="ARBA" id="ARBA00023159"/>
    </source>
</evidence>
<feature type="region of interest" description="Disordered" evidence="9">
    <location>
        <begin position="386"/>
        <end position="407"/>
    </location>
</feature>
<evidence type="ECO:0000256" key="8">
    <source>
        <dbReference type="ARBA" id="ARBA00031960"/>
    </source>
</evidence>
<dbReference type="GO" id="GO:0003712">
    <property type="term" value="F:transcription coregulator activity"/>
    <property type="evidence" value="ECO:0007669"/>
    <property type="project" value="TreeGrafter"/>
</dbReference>
<evidence type="ECO:0000256" key="7">
    <source>
        <dbReference type="ARBA" id="ARBA00023242"/>
    </source>
</evidence>
<comment type="similarity">
    <text evidence="2">Belongs to the Mediator complex subunit 24 family.</text>
</comment>
<organism evidence="10 11">
    <name type="scientific">Myotis myotis</name>
    <name type="common">Greater mouse-eared bat</name>
    <name type="synonym">Vespertilio myotis</name>
    <dbReference type="NCBI Taxonomy" id="51298"/>
    <lineage>
        <taxon>Eukaryota</taxon>
        <taxon>Metazoa</taxon>
        <taxon>Chordata</taxon>
        <taxon>Craniata</taxon>
        <taxon>Vertebrata</taxon>
        <taxon>Euteleostomi</taxon>
        <taxon>Mammalia</taxon>
        <taxon>Eutheria</taxon>
        <taxon>Laurasiatheria</taxon>
        <taxon>Chiroptera</taxon>
        <taxon>Yangochiroptera</taxon>
        <taxon>Vespertilionidae</taxon>
        <taxon>Myotis</taxon>
    </lineage>
</organism>
<evidence type="ECO:0000256" key="9">
    <source>
        <dbReference type="SAM" id="MobiDB-lite"/>
    </source>
</evidence>
<dbReference type="AlphaFoldDB" id="A0A7J7T6E0"/>
<dbReference type="EMBL" id="JABWUV010000017">
    <property type="protein sequence ID" value="KAF6296266.1"/>
    <property type="molecule type" value="Genomic_DNA"/>
</dbReference>
<feature type="compositionally biased region" description="Polar residues" evidence="9">
    <location>
        <begin position="394"/>
        <end position="405"/>
    </location>
</feature>
<keyword evidence="6" id="KW-0804">Transcription</keyword>
<dbReference type="VEuPathDB" id="HostDB:GeneID_118671212"/>
<accession>A0A7J7T6E0</accession>
<comment type="subcellular location">
    <subcellularLocation>
        <location evidence="1">Nucleus</location>
    </subcellularLocation>
</comment>
<evidence type="ECO:0000256" key="4">
    <source>
        <dbReference type="ARBA" id="ARBA00023015"/>
    </source>
</evidence>
<reference evidence="10 11" key="1">
    <citation type="journal article" date="2020" name="Nature">
        <title>Six reference-quality genomes reveal evolution of bat adaptations.</title>
        <authorList>
            <person name="Jebb D."/>
            <person name="Huang Z."/>
            <person name="Pippel M."/>
            <person name="Hughes G.M."/>
            <person name="Lavrichenko K."/>
            <person name="Devanna P."/>
            <person name="Winkler S."/>
            <person name="Jermiin L.S."/>
            <person name="Skirmuntt E.C."/>
            <person name="Katzourakis A."/>
            <person name="Burkitt-Gray L."/>
            <person name="Ray D.A."/>
            <person name="Sullivan K.A.M."/>
            <person name="Roscito J.G."/>
            <person name="Kirilenko B.M."/>
            <person name="Davalos L.M."/>
            <person name="Corthals A.P."/>
            <person name="Power M.L."/>
            <person name="Jones G."/>
            <person name="Ransome R.D."/>
            <person name="Dechmann D.K.N."/>
            <person name="Locatelli A.G."/>
            <person name="Puechmaille S.J."/>
            <person name="Fedrigo O."/>
            <person name="Jarvis E.D."/>
            <person name="Hiller M."/>
            <person name="Vernes S.C."/>
            <person name="Myers E.W."/>
            <person name="Teeling E.C."/>
        </authorList>
    </citation>
    <scope>NUCLEOTIDE SEQUENCE [LARGE SCALE GENOMIC DNA]</scope>
    <source>
        <strain evidence="10">MMyoMyo1</strain>
        <tissue evidence="10">Flight muscle</tissue>
    </source>
</reference>
<dbReference type="PANTHER" id="PTHR12898">
    <property type="entry name" value="MEDIATOR OF RNA POLYMERASE II TRANSCRIPTION SUBUNIT 24"/>
    <property type="match status" value="1"/>
</dbReference>
<gene>
    <name evidence="10" type="ORF">mMyoMyo1_012935</name>
</gene>
<evidence type="ECO:0000256" key="1">
    <source>
        <dbReference type="ARBA" id="ARBA00004123"/>
    </source>
</evidence>
<evidence type="ECO:0000256" key="3">
    <source>
        <dbReference type="ARBA" id="ARBA00019693"/>
    </source>
</evidence>
<evidence type="ECO:0000313" key="11">
    <source>
        <dbReference type="Proteomes" id="UP000527355"/>
    </source>
</evidence>
<keyword evidence="11" id="KW-1185">Reference proteome</keyword>
<keyword evidence="5" id="KW-0010">Activator</keyword>
<name>A0A7J7T6E0_MYOMY</name>